<reference evidence="1" key="1">
    <citation type="submission" date="2007-06" db="EMBL/GenBank/DDBJ databases">
        <authorList>
            <person name="Fulton L."/>
            <person name="Clifton S."/>
            <person name="Fulton B."/>
            <person name="Xu J."/>
            <person name="Minx P."/>
            <person name="Pepin K.H."/>
            <person name="Johnson M."/>
            <person name="Thiruvilangam P."/>
            <person name="Bhonagiri V."/>
            <person name="Nash W.E."/>
            <person name="Mardis E.R."/>
            <person name="Wilson R.K."/>
        </authorList>
    </citation>
    <scope>NUCLEOTIDE SEQUENCE [LARGE SCALE GENOMIC DNA]</scope>
    <source>
        <strain evidence="1">ATCC 8492</strain>
    </source>
</reference>
<evidence type="ECO:0000313" key="1">
    <source>
        <dbReference type="EMBL" id="EDO56125.1"/>
    </source>
</evidence>
<name>A0ABC9NH95_BACUC</name>
<protein>
    <submittedName>
        <fullName evidence="1">Uncharacterized protein</fullName>
    </submittedName>
</protein>
<evidence type="ECO:0000313" key="2">
    <source>
        <dbReference type="Proteomes" id="UP000004110"/>
    </source>
</evidence>
<sequence length="35" mass="4322">MSYLRYKSLSLWRFLAENKIQINLDTTENGTRRRF</sequence>
<organism evidence="1 2">
    <name type="scientific">Bacteroides uniformis (strain ATCC 8492 / DSM 6597 / CCUG 4942 / CIP 103695 / JCM 5828 / KCTC 5204 / NCTC 13054 / VPI 0061)</name>
    <dbReference type="NCBI Taxonomy" id="411479"/>
    <lineage>
        <taxon>Bacteria</taxon>
        <taxon>Pseudomonadati</taxon>
        <taxon>Bacteroidota</taxon>
        <taxon>Bacteroidia</taxon>
        <taxon>Bacteroidales</taxon>
        <taxon>Bacteroidaceae</taxon>
        <taxon>Bacteroides</taxon>
    </lineage>
</organism>
<proteinExistence type="predicted"/>
<dbReference type="Proteomes" id="UP000004110">
    <property type="component" value="Unassembled WGS sequence"/>
</dbReference>
<dbReference type="AlphaFoldDB" id="A0ABC9NH95"/>
<accession>A0ABC9NH95</accession>
<gene>
    <name evidence="1" type="ORF">BACUNI_00267</name>
</gene>
<comment type="caution">
    <text evidence="1">The sequence shown here is derived from an EMBL/GenBank/DDBJ whole genome shotgun (WGS) entry which is preliminary data.</text>
</comment>
<reference evidence="1" key="2">
    <citation type="submission" date="2013-11" db="EMBL/GenBank/DDBJ databases">
        <title>Draft genome sequence of Bacteroides uniformis (ATCC 8492).</title>
        <authorList>
            <person name="Sudarsanam P."/>
            <person name="Ley R."/>
            <person name="Guruge J."/>
            <person name="Turnbaugh P.J."/>
            <person name="Mahowald M."/>
            <person name="Liep D."/>
            <person name="Gordon J."/>
        </authorList>
    </citation>
    <scope>NUCLEOTIDE SEQUENCE</scope>
    <source>
        <strain evidence="1">ATCC 8492</strain>
    </source>
</reference>
<dbReference type="EMBL" id="AAYH02000031">
    <property type="protein sequence ID" value="EDO56125.1"/>
    <property type="molecule type" value="Genomic_DNA"/>
</dbReference>
<keyword evidence="2" id="KW-1185">Reference proteome</keyword>